<evidence type="ECO:0000256" key="3">
    <source>
        <dbReference type="ARBA" id="ARBA00022748"/>
    </source>
</evidence>
<dbReference type="EMBL" id="JAERRK010000002">
    <property type="protein sequence ID" value="MBL1081648.1"/>
    <property type="molecule type" value="Genomic_DNA"/>
</dbReference>
<evidence type="ECO:0000256" key="6">
    <source>
        <dbReference type="SAM" id="MobiDB-lite"/>
    </source>
</evidence>
<dbReference type="Pfam" id="PF05140">
    <property type="entry name" value="ResB"/>
    <property type="match status" value="1"/>
</dbReference>
<dbReference type="InterPro" id="IPR023494">
    <property type="entry name" value="Cyt_c_bgen_Ccs1/CcsB/ResB"/>
</dbReference>
<name>A0A937EEU1_9ACTN</name>
<evidence type="ECO:0000256" key="5">
    <source>
        <dbReference type="ARBA" id="ARBA00023136"/>
    </source>
</evidence>
<dbReference type="PANTHER" id="PTHR31566">
    <property type="entry name" value="CYTOCHROME C BIOGENESIS PROTEIN CCS1, CHLOROPLASTIC"/>
    <property type="match status" value="1"/>
</dbReference>
<evidence type="ECO:0000259" key="8">
    <source>
        <dbReference type="Pfam" id="PF05140"/>
    </source>
</evidence>
<proteinExistence type="predicted"/>
<reference evidence="9" key="1">
    <citation type="submission" date="2021-01" db="EMBL/GenBank/DDBJ databases">
        <title>WGS of actinomycetes isolated from Thailand.</title>
        <authorList>
            <person name="Thawai C."/>
        </authorList>
    </citation>
    <scope>NUCLEOTIDE SEQUENCE</scope>
    <source>
        <strain evidence="9">RCU-197</strain>
    </source>
</reference>
<dbReference type="GO" id="GO:0017004">
    <property type="term" value="P:cytochrome complex assembly"/>
    <property type="evidence" value="ECO:0007669"/>
    <property type="project" value="UniProtKB-KW"/>
</dbReference>
<keyword evidence="5 7" id="KW-0472">Membrane</keyword>
<keyword evidence="10" id="KW-1185">Reference proteome</keyword>
<dbReference type="PANTHER" id="PTHR31566:SF0">
    <property type="entry name" value="CYTOCHROME C BIOGENESIS PROTEIN CCS1, CHLOROPLASTIC"/>
    <property type="match status" value="1"/>
</dbReference>
<dbReference type="GO" id="GO:0016020">
    <property type="term" value="C:membrane"/>
    <property type="evidence" value="ECO:0007669"/>
    <property type="project" value="UniProtKB-SubCell"/>
</dbReference>
<keyword evidence="4 7" id="KW-1133">Transmembrane helix</keyword>
<evidence type="ECO:0000313" key="9">
    <source>
        <dbReference type="EMBL" id="MBL1081648.1"/>
    </source>
</evidence>
<feature type="region of interest" description="Disordered" evidence="6">
    <location>
        <begin position="1"/>
        <end position="31"/>
    </location>
</feature>
<dbReference type="RefSeq" id="WP_201832558.1">
    <property type="nucleotide sequence ID" value="NZ_JAERRK010000002.1"/>
</dbReference>
<evidence type="ECO:0000256" key="4">
    <source>
        <dbReference type="ARBA" id="ARBA00022989"/>
    </source>
</evidence>
<dbReference type="Proteomes" id="UP000661858">
    <property type="component" value="Unassembled WGS sequence"/>
</dbReference>
<feature type="domain" description="ResB-like" evidence="8">
    <location>
        <begin position="52"/>
        <end position="532"/>
    </location>
</feature>
<comment type="caution">
    <text evidence="9">The sequence shown here is derived from an EMBL/GenBank/DDBJ whole genome shotgun (WGS) entry which is preliminary data.</text>
</comment>
<accession>A0A937EEU1</accession>
<feature type="compositionally biased region" description="Polar residues" evidence="6">
    <location>
        <begin position="20"/>
        <end position="30"/>
    </location>
</feature>
<comment type="subcellular location">
    <subcellularLocation>
        <location evidence="1">Membrane</location>
        <topology evidence="1">Multi-pass membrane protein</topology>
    </subcellularLocation>
</comment>
<keyword evidence="2 7" id="KW-0812">Transmembrane</keyword>
<evidence type="ECO:0000256" key="2">
    <source>
        <dbReference type="ARBA" id="ARBA00022692"/>
    </source>
</evidence>
<feature type="region of interest" description="Disordered" evidence="6">
    <location>
        <begin position="531"/>
        <end position="569"/>
    </location>
</feature>
<feature type="transmembrane region" description="Helical" evidence="7">
    <location>
        <begin position="478"/>
        <end position="496"/>
    </location>
</feature>
<feature type="transmembrane region" description="Helical" evidence="7">
    <location>
        <begin position="108"/>
        <end position="130"/>
    </location>
</feature>
<feature type="compositionally biased region" description="Basic and acidic residues" evidence="6">
    <location>
        <begin position="1"/>
        <end position="13"/>
    </location>
</feature>
<protein>
    <submittedName>
        <fullName evidence="9">Cytochrome c biogenesis protein ResB</fullName>
    </submittedName>
</protein>
<dbReference type="InterPro" id="IPR007816">
    <property type="entry name" value="ResB-like_domain"/>
</dbReference>
<feature type="transmembrane region" description="Helical" evidence="7">
    <location>
        <begin position="54"/>
        <end position="72"/>
    </location>
</feature>
<keyword evidence="3" id="KW-0201">Cytochrome c-type biogenesis</keyword>
<gene>
    <name evidence="9" type="ORF">JK359_06590</name>
</gene>
<sequence>MSATETDKSRDQEDLGAAGSQLSTAPQEEQTGLPGLGVTGWARWFWRQLTSMRVALLLLLLLSLGAIPGSLIPQNGVDAAKVEEFRKAHGTLAPVYDKLGLFHVYSSVWFSAIYILLFVSLIGCIVPRTWQFVGQLRGRPPGAPKRLTRLPAYTTWRTDADPEQVREAALALLKKRRFRAHVAGDAVAAEKGYLREVGNLVFHIALIVLLVAFASGQLYKSDGTKLMVEGDGFSNALPMYDDIKSGSLFRTDDLVPFSFDLKDFRATYEVSGPNKGTPRTFEAKIRYSEGAYGKEKATTVKVNEPLKIGDAKVYLVSHGYAPVVTVRDGRGKVVFQDAVPLLPLDGNITSNGVIKVMDDYRDGRGKKDQLGFQAFFVPTFDPKSGTMLSQYPALVNPLLAVNAYHGSLGVNSGLAQSVYQLDKKHMKAFKDGKGQLLKKLLRPGDSLKLPDGAGTITFEKDVKEWAGFEIVQEPGGGWALAGALAAIFGLAGSLFIQRRRVWVRAVRGADGVTVVEMAGLGRSESAKVPDELGDLAATLYDQAPGASSPDDDPSPTPEPPAVPAEGAEK</sequence>
<evidence type="ECO:0000256" key="1">
    <source>
        <dbReference type="ARBA" id="ARBA00004141"/>
    </source>
</evidence>
<evidence type="ECO:0000256" key="7">
    <source>
        <dbReference type="SAM" id="Phobius"/>
    </source>
</evidence>
<organism evidence="9 10">
    <name type="scientific">Streptomyces actinomycinicus</name>
    <dbReference type="NCBI Taxonomy" id="1695166"/>
    <lineage>
        <taxon>Bacteria</taxon>
        <taxon>Bacillati</taxon>
        <taxon>Actinomycetota</taxon>
        <taxon>Actinomycetes</taxon>
        <taxon>Kitasatosporales</taxon>
        <taxon>Streptomycetaceae</taxon>
        <taxon>Streptomyces</taxon>
    </lineage>
</organism>
<dbReference type="AlphaFoldDB" id="A0A937EEU1"/>
<feature type="transmembrane region" description="Helical" evidence="7">
    <location>
        <begin position="200"/>
        <end position="219"/>
    </location>
</feature>
<evidence type="ECO:0000313" key="10">
    <source>
        <dbReference type="Proteomes" id="UP000661858"/>
    </source>
</evidence>